<evidence type="ECO:0000313" key="2">
    <source>
        <dbReference type="Proteomes" id="UP000789396"/>
    </source>
</evidence>
<dbReference type="AlphaFoldDB" id="A0A9N9JFQ7"/>
<proteinExistence type="predicted"/>
<protein>
    <submittedName>
        <fullName evidence="1">11952_t:CDS:1</fullName>
    </submittedName>
</protein>
<keyword evidence="2" id="KW-1185">Reference proteome</keyword>
<comment type="caution">
    <text evidence="1">The sequence shown here is derived from an EMBL/GenBank/DDBJ whole genome shotgun (WGS) entry which is preliminary data.</text>
</comment>
<organism evidence="1 2">
    <name type="scientific">Racocetra fulgida</name>
    <dbReference type="NCBI Taxonomy" id="60492"/>
    <lineage>
        <taxon>Eukaryota</taxon>
        <taxon>Fungi</taxon>
        <taxon>Fungi incertae sedis</taxon>
        <taxon>Mucoromycota</taxon>
        <taxon>Glomeromycotina</taxon>
        <taxon>Glomeromycetes</taxon>
        <taxon>Diversisporales</taxon>
        <taxon>Gigasporaceae</taxon>
        <taxon>Racocetra</taxon>
    </lineage>
</organism>
<accession>A0A9N9JFQ7</accession>
<evidence type="ECO:0000313" key="1">
    <source>
        <dbReference type="EMBL" id="CAG8774094.1"/>
    </source>
</evidence>
<gene>
    <name evidence="1" type="ORF">RFULGI_LOCUS15284</name>
</gene>
<sequence>KLMYKTLHRVYKIALQKTLTIKSKSQYFVKVLQKFVNENDKTENFSNSESSYDNLSSDKENINSNIFYLQNSKKRCDKRRPLDTKHFKLFIEKNQ</sequence>
<feature type="non-terminal residue" evidence="1">
    <location>
        <position position="1"/>
    </location>
</feature>
<reference evidence="1" key="1">
    <citation type="submission" date="2021-06" db="EMBL/GenBank/DDBJ databases">
        <authorList>
            <person name="Kallberg Y."/>
            <person name="Tangrot J."/>
            <person name="Rosling A."/>
        </authorList>
    </citation>
    <scope>NUCLEOTIDE SEQUENCE</scope>
    <source>
        <strain evidence="1">IN212</strain>
    </source>
</reference>
<feature type="non-terminal residue" evidence="1">
    <location>
        <position position="95"/>
    </location>
</feature>
<dbReference type="Proteomes" id="UP000789396">
    <property type="component" value="Unassembled WGS sequence"/>
</dbReference>
<dbReference type="EMBL" id="CAJVPZ010048420">
    <property type="protein sequence ID" value="CAG8774094.1"/>
    <property type="molecule type" value="Genomic_DNA"/>
</dbReference>
<name>A0A9N9JFQ7_9GLOM</name>
<dbReference type="OrthoDB" id="2405098at2759"/>